<dbReference type="InterPro" id="IPR026960">
    <property type="entry name" value="RVT-Znf"/>
</dbReference>
<proteinExistence type="predicted"/>
<dbReference type="Proteomes" id="UP001153076">
    <property type="component" value="Unassembled WGS sequence"/>
</dbReference>
<dbReference type="Pfam" id="PF13966">
    <property type="entry name" value="zf-RVT"/>
    <property type="match status" value="1"/>
</dbReference>
<gene>
    <name evidence="2" type="ORF">Cgig2_018636</name>
</gene>
<evidence type="ECO:0000313" key="3">
    <source>
        <dbReference type="Proteomes" id="UP001153076"/>
    </source>
</evidence>
<sequence>MSTSRSADSRGLRILVRNTQGAGSPDFIHMIKEHVRMQRPHIIALLETHVSGSRADDVCNKIGFRGKYRVEVRGYQGGIWILWLEDVIQVCILEAHEQFVTAWMLHRGFEEFIRQCWKLNSPVTEALGNLAEKLSVWSKEIYEYWQPRSGCQWEDFEAVLPWDILDRIRAIQVYPDAGIQDELFWGKTSSGLLSMQSAKNVLRGESPSIDHGRRKDIWNLKAPQKTKTFPWIVLHPAVLTNENRVKRGFATNPNCNLCQGTIKDIDHILRSCKVACDIWSYFKQARQGIHDPTLDFEDWIL</sequence>
<reference evidence="2" key="1">
    <citation type="submission" date="2022-04" db="EMBL/GenBank/DDBJ databases">
        <title>Carnegiea gigantea Genome sequencing and assembly v2.</title>
        <authorList>
            <person name="Copetti D."/>
            <person name="Sanderson M.J."/>
            <person name="Burquez A."/>
            <person name="Wojciechowski M.F."/>
        </authorList>
    </citation>
    <scope>NUCLEOTIDE SEQUENCE</scope>
    <source>
        <strain evidence="2">SGP5-SGP5p</strain>
        <tissue evidence="2">Aerial part</tissue>
    </source>
</reference>
<dbReference type="InterPro" id="IPR036691">
    <property type="entry name" value="Endo/exonu/phosph_ase_sf"/>
</dbReference>
<accession>A0A9Q1QJE0</accession>
<comment type="caution">
    <text evidence="2">The sequence shown here is derived from an EMBL/GenBank/DDBJ whole genome shotgun (WGS) entry which is preliminary data.</text>
</comment>
<dbReference type="SUPFAM" id="SSF56219">
    <property type="entry name" value="DNase I-like"/>
    <property type="match status" value="1"/>
</dbReference>
<evidence type="ECO:0000313" key="2">
    <source>
        <dbReference type="EMBL" id="KAJ8442380.1"/>
    </source>
</evidence>
<evidence type="ECO:0000259" key="1">
    <source>
        <dbReference type="Pfam" id="PF13966"/>
    </source>
</evidence>
<name>A0A9Q1QJE0_9CARY</name>
<dbReference type="PANTHER" id="PTHR35218:SF9">
    <property type="entry name" value="ENDONUCLEASE_EXONUCLEASE_PHOSPHATASE DOMAIN-CONTAINING PROTEIN"/>
    <property type="match status" value="1"/>
</dbReference>
<feature type="domain" description="Reverse transcriptase zinc-binding" evidence="1">
    <location>
        <begin position="195"/>
        <end position="279"/>
    </location>
</feature>
<dbReference type="EMBL" id="JAKOGI010000142">
    <property type="protein sequence ID" value="KAJ8442380.1"/>
    <property type="molecule type" value="Genomic_DNA"/>
</dbReference>
<keyword evidence="3" id="KW-1185">Reference proteome</keyword>
<protein>
    <recommendedName>
        <fullName evidence="1">Reverse transcriptase zinc-binding domain-containing protein</fullName>
    </recommendedName>
</protein>
<organism evidence="2 3">
    <name type="scientific">Carnegiea gigantea</name>
    <dbReference type="NCBI Taxonomy" id="171969"/>
    <lineage>
        <taxon>Eukaryota</taxon>
        <taxon>Viridiplantae</taxon>
        <taxon>Streptophyta</taxon>
        <taxon>Embryophyta</taxon>
        <taxon>Tracheophyta</taxon>
        <taxon>Spermatophyta</taxon>
        <taxon>Magnoliopsida</taxon>
        <taxon>eudicotyledons</taxon>
        <taxon>Gunneridae</taxon>
        <taxon>Pentapetalae</taxon>
        <taxon>Caryophyllales</taxon>
        <taxon>Cactineae</taxon>
        <taxon>Cactaceae</taxon>
        <taxon>Cactoideae</taxon>
        <taxon>Echinocereeae</taxon>
        <taxon>Carnegiea</taxon>
    </lineage>
</organism>
<dbReference type="OrthoDB" id="649363at2759"/>
<dbReference type="AlphaFoldDB" id="A0A9Q1QJE0"/>
<dbReference type="PANTHER" id="PTHR35218">
    <property type="entry name" value="RNASE H DOMAIN-CONTAINING PROTEIN"/>
    <property type="match status" value="1"/>
</dbReference>